<protein>
    <submittedName>
        <fullName evidence="1">Uncharacterized protein</fullName>
    </submittedName>
</protein>
<dbReference type="Proteomes" id="UP000018948">
    <property type="component" value="Unassembled WGS sequence"/>
</dbReference>
<evidence type="ECO:0000313" key="2">
    <source>
        <dbReference type="Proteomes" id="UP000018948"/>
    </source>
</evidence>
<comment type="caution">
    <text evidence="1">The sequence shown here is derived from an EMBL/GenBank/DDBJ whole genome shotgun (WGS) entry which is preliminary data.</text>
</comment>
<organism evidence="1 2">
    <name type="scientific">Phytophthora nicotianae P10297</name>
    <dbReference type="NCBI Taxonomy" id="1317064"/>
    <lineage>
        <taxon>Eukaryota</taxon>
        <taxon>Sar</taxon>
        <taxon>Stramenopiles</taxon>
        <taxon>Oomycota</taxon>
        <taxon>Peronosporomycetes</taxon>
        <taxon>Peronosporales</taxon>
        <taxon>Peronosporaceae</taxon>
        <taxon>Phytophthora</taxon>
    </lineage>
</organism>
<reference evidence="1 2" key="1">
    <citation type="submission" date="2013-11" db="EMBL/GenBank/DDBJ databases">
        <title>The Genome Sequence of Phytophthora parasitica P10297.</title>
        <authorList>
            <consortium name="The Broad Institute Genomics Platform"/>
            <person name="Russ C."/>
            <person name="Tyler B."/>
            <person name="Panabieres F."/>
            <person name="Shan W."/>
            <person name="Tripathy S."/>
            <person name="Grunwald N."/>
            <person name="Machado M."/>
            <person name="Johnson C.S."/>
            <person name="Walker B."/>
            <person name="Young S.K."/>
            <person name="Zeng Q."/>
            <person name="Gargeya S."/>
            <person name="Fitzgerald M."/>
            <person name="Haas B."/>
            <person name="Abouelleil A."/>
            <person name="Allen A.W."/>
            <person name="Alvarado L."/>
            <person name="Arachchi H.M."/>
            <person name="Berlin A.M."/>
            <person name="Chapman S.B."/>
            <person name="Gainer-Dewar J."/>
            <person name="Goldberg J."/>
            <person name="Griggs A."/>
            <person name="Gujja S."/>
            <person name="Hansen M."/>
            <person name="Howarth C."/>
            <person name="Imamovic A."/>
            <person name="Ireland A."/>
            <person name="Larimer J."/>
            <person name="McCowan C."/>
            <person name="Murphy C."/>
            <person name="Pearson M."/>
            <person name="Poon T.W."/>
            <person name="Priest M."/>
            <person name="Roberts A."/>
            <person name="Saif S."/>
            <person name="Shea T."/>
            <person name="Sisk P."/>
            <person name="Sykes S."/>
            <person name="Wortman J."/>
            <person name="Nusbaum C."/>
            <person name="Birren B."/>
        </authorList>
    </citation>
    <scope>NUCLEOTIDE SEQUENCE [LARGE SCALE GENOMIC DNA]</scope>
    <source>
        <strain evidence="1 2">P10297</strain>
    </source>
</reference>
<evidence type="ECO:0000313" key="1">
    <source>
        <dbReference type="EMBL" id="ETP46509.1"/>
    </source>
</evidence>
<dbReference type="AlphaFoldDB" id="W2ZJX8"/>
<gene>
    <name evidence="1" type="ORF">F442_07265</name>
</gene>
<sequence>MKAVLYKPKRKANRELEYFDNAGATVLPFYFDPNEIRNNRKVQQPEDTVTM</sequence>
<proteinExistence type="predicted"/>
<name>W2ZJX8_PHYNI</name>
<dbReference type="EMBL" id="ANIY01001502">
    <property type="protein sequence ID" value="ETP46509.1"/>
    <property type="molecule type" value="Genomic_DNA"/>
</dbReference>
<accession>W2ZJX8</accession>